<dbReference type="Proteomes" id="UP001054945">
    <property type="component" value="Unassembled WGS sequence"/>
</dbReference>
<dbReference type="EMBL" id="BPLR01018914">
    <property type="protein sequence ID" value="GIZ03183.1"/>
    <property type="molecule type" value="Genomic_DNA"/>
</dbReference>
<comment type="caution">
    <text evidence="2">The sequence shown here is derived from an EMBL/GenBank/DDBJ whole genome shotgun (WGS) entry which is preliminary data.</text>
</comment>
<name>A0AAV4Y7W5_CAEEX</name>
<evidence type="ECO:0000313" key="3">
    <source>
        <dbReference type="Proteomes" id="UP001054945"/>
    </source>
</evidence>
<gene>
    <name evidence="2" type="primary">AVEN_45387_1</name>
    <name evidence="2" type="ORF">CEXT_199992</name>
</gene>
<keyword evidence="3" id="KW-1185">Reference proteome</keyword>
<evidence type="ECO:0000313" key="2">
    <source>
        <dbReference type="EMBL" id="GIZ03183.1"/>
    </source>
</evidence>
<accession>A0AAV4Y7W5</accession>
<dbReference type="AlphaFoldDB" id="A0AAV4Y7W5"/>
<feature type="compositionally biased region" description="Basic residues" evidence="1">
    <location>
        <begin position="51"/>
        <end position="61"/>
    </location>
</feature>
<feature type="region of interest" description="Disordered" evidence="1">
    <location>
        <begin position="119"/>
        <end position="151"/>
    </location>
</feature>
<proteinExistence type="predicted"/>
<feature type="compositionally biased region" description="Basic and acidic residues" evidence="1">
    <location>
        <begin position="119"/>
        <end position="131"/>
    </location>
</feature>
<protein>
    <submittedName>
        <fullName evidence="2">Uncharacterized protein</fullName>
    </submittedName>
</protein>
<organism evidence="2 3">
    <name type="scientific">Caerostris extrusa</name>
    <name type="common">Bark spider</name>
    <name type="synonym">Caerostris bankana</name>
    <dbReference type="NCBI Taxonomy" id="172846"/>
    <lineage>
        <taxon>Eukaryota</taxon>
        <taxon>Metazoa</taxon>
        <taxon>Ecdysozoa</taxon>
        <taxon>Arthropoda</taxon>
        <taxon>Chelicerata</taxon>
        <taxon>Arachnida</taxon>
        <taxon>Araneae</taxon>
        <taxon>Araneomorphae</taxon>
        <taxon>Entelegynae</taxon>
        <taxon>Araneoidea</taxon>
        <taxon>Araneidae</taxon>
        <taxon>Caerostris</taxon>
    </lineage>
</organism>
<evidence type="ECO:0000256" key="1">
    <source>
        <dbReference type="SAM" id="MobiDB-lite"/>
    </source>
</evidence>
<reference evidence="2 3" key="1">
    <citation type="submission" date="2021-06" db="EMBL/GenBank/DDBJ databases">
        <title>Caerostris extrusa draft genome.</title>
        <authorList>
            <person name="Kono N."/>
            <person name="Arakawa K."/>
        </authorList>
    </citation>
    <scope>NUCLEOTIDE SEQUENCE [LARGE SCALE GENOMIC DNA]</scope>
</reference>
<sequence length="151" mass="17979">MDMKNSLPIELLNVTVPNSKRLEEMCNSYQIKGESKKNNSASTNKHDVKKQQKVNASKRKKNEMFYFVDKMKSPIEEYRKKHMVDRTEENLQILLKLNKLKPKPTVAQKVLEFHQKELKKREIEPEIKDPEPESILFPEEKENQKKKKKKK</sequence>
<feature type="region of interest" description="Disordered" evidence="1">
    <location>
        <begin position="31"/>
        <end position="61"/>
    </location>
</feature>